<feature type="binding site" evidence="9">
    <location>
        <position position="613"/>
    </location>
    <ligand>
        <name>Zn(2+)</name>
        <dbReference type="ChEBI" id="CHEBI:29105"/>
        <label>1</label>
        <note>catalytic</note>
    </ligand>
</feature>
<feature type="binding site" evidence="8">
    <location>
        <position position="456"/>
    </location>
    <ligand>
        <name>chloride</name>
        <dbReference type="ChEBI" id="CHEBI:17996"/>
        <label>1</label>
    </ligand>
</feature>
<dbReference type="GO" id="GO:0008241">
    <property type="term" value="F:peptidyl-dipeptidase activity"/>
    <property type="evidence" value="ECO:0007669"/>
    <property type="project" value="InterPro"/>
</dbReference>
<feature type="disulfide bond" evidence="10">
    <location>
        <begin position="774"/>
        <end position="793"/>
    </location>
</feature>
<feature type="active site" description="Proton acceptor 1" evidence="5">
    <location>
        <position position="614"/>
    </location>
</feature>
<dbReference type="PRINTS" id="PR00791">
    <property type="entry name" value="PEPDIPTASEA"/>
</dbReference>
<dbReference type="Pfam" id="PF04998">
    <property type="entry name" value="RNA_pol_Rpb1_5"/>
    <property type="match status" value="1"/>
</dbReference>
<dbReference type="GO" id="GO:0008237">
    <property type="term" value="F:metallopeptidase activity"/>
    <property type="evidence" value="ECO:0007669"/>
    <property type="project" value="UniProtKB-KW"/>
</dbReference>
<evidence type="ECO:0000256" key="10">
    <source>
        <dbReference type="PIRSR" id="PIRSR601548-4"/>
    </source>
</evidence>
<feature type="binding site" evidence="9">
    <location>
        <position position="617"/>
    </location>
    <ligand>
        <name>Zn(2+)</name>
        <dbReference type="ChEBI" id="CHEBI:29105"/>
        <label>1</label>
        <note>catalytic</note>
    </ligand>
</feature>
<dbReference type="InterPro" id="IPR001548">
    <property type="entry name" value="Peptidase_M2"/>
</dbReference>
<evidence type="ECO:0000259" key="14">
    <source>
        <dbReference type="Pfam" id="PF04998"/>
    </source>
</evidence>
<feature type="binding site" evidence="11">
    <location>
        <position position="613"/>
    </location>
    <ligand>
        <name>Zn(2+)</name>
        <dbReference type="ChEBI" id="CHEBI:29105"/>
        <label>2</label>
        <note>catalytic</note>
    </ligand>
</feature>
<keyword evidence="13" id="KW-0482">Metalloprotease</keyword>
<dbReference type="GO" id="GO:0006351">
    <property type="term" value="P:DNA-templated transcription"/>
    <property type="evidence" value="ECO:0007669"/>
    <property type="project" value="InterPro"/>
</dbReference>
<evidence type="ECO:0000256" key="13">
    <source>
        <dbReference type="RuleBase" id="RU361144"/>
    </source>
</evidence>
<evidence type="ECO:0000256" key="7">
    <source>
        <dbReference type="PIRSR" id="PIRSR601548-11"/>
    </source>
</evidence>
<feature type="binding site" evidence="9">
    <location>
        <position position="641"/>
    </location>
    <ligand>
        <name>Zn(2+)</name>
        <dbReference type="ChEBI" id="CHEBI:29105"/>
        <label>1</label>
        <note>catalytic</note>
    </ligand>
</feature>
<dbReference type="PANTHER" id="PTHR10514">
    <property type="entry name" value="ANGIOTENSIN-CONVERTING ENZYME"/>
    <property type="match status" value="1"/>
</dbReference>
<dbReference type="CDD" id="cd06461">
    <property type="entry name" value="M2_ACE"/>
    <property type="match status" value="1"/>
</dbReference>
<dbReference type="GO" id="GO:0003899">
    <property type="term" value="F:DNA-directed RNA polymerase activity"/>
    <property type="evidence" value="ECO:0007669"/>
    <property type="project" value="InterPro"/>
</dbReference>
<feature type="glycosylation site" description="N-linked (GlcNAc...) (complex) asparagine" evidence="6">
    <location>
        <position position="329"/>
    </location>
</feature>
<dbReference type="GO" id="GO:0046872">
    <property type="term" value="F:metal ion binding"/>
    <property type="evidence" value="ECO:0007669"/>
    <property type="project" value="UniProtKB-KW"/>
</dbReference>
<feature type="binding site" evidence="11">
    <location>
        <position position="617"/>
    </location>
    <ligand>
        <name>Zn(2+)</name>
        <dbReference type="ChEBI" id="CHEBI:29105"/>
        <label>2</label>
        <note>catalytic</note>
    </ligand>
</feature>
<protein>
    <recommendedName>
        <fullName evidence="13">Angiotensin-converting enzyme</fullName>
        <ecNumber evidence="13">3.4.-.-</ecNumber>
    </recommendedName>
</protein>
<dbReference type="PANTHER" id="PTHR10514:SF27">
    <property type="entry name" value="ANGIOTENSIN-CONVERTING ENZYME"/>
    <property type="match status" value="1"/>
</dbReference>
<feature type="active site" description="Proton donor 2" evidence="7">
    <location>
        <position position="749"/>
    </location>
</feature>
<evidence type="ECO:0000256" key="9">
    <source>
        <dbReference type="PIRSR" id="PIRSR601548-3"/>
    </source>
</evidence>
<evidence type="ECO:0000256" key="2">
    <source>
        <dbReference type="ARBA" id="ARBA00022729"/>
    </source>
</evidence>
<evidence type="ECO:0000256" key="4">
    <source>
        <dbReference type="ARBA" id="ARBA00023180"/>
    </source>
</evidence>
<dbReference type="GO" id="GO:0004180">
    <property type="term" value="F:carboxypeptidase activity"/>
    <property type="evidence" value="ECO:0007669"/>
    <property type="project" value="UniProtKB-KW"/>
</dbReference>
<dbReference type="InterPro" id="IPR038593">
    <property type="entry name" value="RNA_pol_Rpb1_7_sf"/>
</dbReference>
<feature type="disulfide bond" evidence="10">
    <location>
        <begin position="583"/>
        <end position="600"/>
    </location>
</feature>
<feature type="active site" description="Proton acceptor 2" evidence="7">
    <location>
        <position position="614"/>
    </location>
</feature>
<dbReference type="OrthoDB" id="270392at2759"/>
<keyword evidence="9 13" id="KW-0479">Metal-binding</keyword>
<keyword evidence="9 13" id="KW-0862">Zinc</keyword>
<dbReference type="EMBL" id="OB661414">
    <property type="protein sequence ID" value="CAD7228171.1"/>
    <property type="molecule type" value="Genomic_DNA"/>
</dbReference>
<dbReference type="AlphaFoldDB" id="A0A7R8WFX0"/>
<keyword evidence="13" id="KW-0378">Hydrolase</keyword>
<evidence type="ECO:0000256" key="6">
    <source>
        <dbReference type="PIRSR" id="PIRSR601548-10"/>
    </source>
</evidence>
<evidence type="ECO:0000256" key="1">
    <source>
        <dbReference type="ARBA" id="ARBA00008139"/>
    </source>
</evidence>
<feature type="active site" description="Proton donor 1" evidence="5">
    <location>
        <position position="749"/>
    </location>
</feature>
<dbReference type="SUPFAM" id="SSF55486">
    <property type="entry name" value="Metalloproteases ('zincins'), catalytic domain"/>
    <property type="match status" value="1"/>
</dbReference>
<evidence type="ECO:0000256" key="12">
    <source>
        <dbReference type="PROSITE-ProRule" id="PRU01355"/>
    </source>
</evidence>
<dbReference type="InterPro" id="IPR007081">
    <property type="entry name" value="RNA_pol_Rpb1_5"/>
</dbReference>
<organism evidence="15">
    <name type="scientific">Cyprideis torosa</name>
    <dbReference type="NCBI Taxonomy" id="163714"/>
    <lineage>
        <taxon>Eukaryota</taxon>
        <taxon>Metazoa</taxon>
        <taxon>Ecdysozoa</taxon>
        <taxon>Arthropoda</taxon>
        <taxon>Crustacea</taxon>
        <taxon>Oligostraca</taxon>
        <taxon>Ostracoda</taxon>
        <taxon>Podocopa</taxon>
        <taxon>Podocopida</taxon>
        <taxon>Cytherocopina</taxon>
        <taxon>Cytheroidea</taxon>
        <taxon>Cytherideidae</taxon>
        <taxon>Cyprideis</taxon>
    </lineage>
</organism>
<keyword evidence="13" id="KW-0645">Protease</keyword>
<feature type="binding site" evidence="11">
    <location>
        <position position="641"/>
    </location>
    <ligand>
        <name>Zn(2+)</name>
        <dbReference type="ChEBI" id="CHEBI:29105"/>
        <label>2</label>
        <note>catalytic</note>
    </ligand>
</feature>
<dbReference type="Gene3D" id="3.30.1360.140">
    <property type="match status" value="1"/>
</dbReference>
<reference evidence="15" key="1">
    <citation type="submission" date="2020-11" db="EMBL/GenBank/DDBJ databases">
        <authorList>
            <person name="Tran Van P."/>
        </authorList>
    </citation>
    <scope>NUCLEOTIDE SEQUENCE</scope>
</reference>
<proteinExistence type="inferred from homology"/>
<dbReference type="GO" id="GO:0003677">
    <property type="term" value="F:DNA binding"/>
    <property type="evidence" value="ECO:0007669"/>
    <property type="project" value="InterPro"/>
</dbReference>
<gene>
    <name evidence="15" type="ORF">CTOB1V02_LOCUS6060</name>
</gene>
<evidence type="ECO:0000313" key="15">
    <source>
        <dbReference type="EMBL" id="CAD7228171.1"/>
    </source>
</evidence>
<keyword evidence="13" id="KW-0121">Carboxypeptidase</keyword>
<dbReference type="Pfam" id="PF01401">
    <property type="entry name" value="Peptidase_M2"/>
    <property type="match status" value="1"/>
</dbReference>
<keyword evidence="2" id="KW-0732">Signal</keyword>
<name>A0A7R8WFX0_9CRUS</name>
<keyword evidence="3 10" id="KW-1015">Disulfide bond</keyword>
<sequence>MNISSSDKKLTMEQIAEKINVGFGDDLNCIFNDDNAEKLVLRIRIMNSEEGKFSGEEEESVDKMEDDVFLRCIEANMLSDMTLQGIEAISKVYMHLPQTDAKKRIIITDLGEFKAIAEWLLETDGTSLMKVLSEKYVDSNRTFSNDICEIFSVLGIEAVRKSVEKEINAVLQFYGLYVNYRHLALLCDVMTAKGHLMAITRHGINRQDTGALMRSACIKIGVLLFVVGAVVADVFKKHGSPHRFVADNCGPTVEPFIDDEKLVTQYFDEMNPLWDKMYHYLLVAAFASSTHMDDSEVKKMSSDISSMYSEFLQLIVKDTVKFNYRDFKNEITKRQLHFLRPKSNCKSNETSTNRKAELLRNMEGIFAAAKICRYGVPVGSCAGENLLSVEGDRSVQPEVDFYTIRGDVEALEYYWKEVREQTGVKISPLYREYMKLKMDIAAAANLDLKADALSDYEDETIGNQLDRAWEEVKPLYQHFHAFVRRRLHDKYGGDIIDLQGPLPAHLLGNLYSQYWTVLNILAFADVSSGVPDKSILREKGFSTNEILLRAEDFYKSIGLEPMTKKFWAKSMFERPRDGRLVDCHGSAFNLLFNDYRLKICPVGEMSDFNLIFHEMGHVQYFMSCRNLPNNLQGGANGGFHEAVGDTMSLSVYTQSCFKRFGLWNQPEKRETVRKIETNLLMNKALQKLPHIPYSYLLDSWRLSIVTGETPLDKMNQKYWELRRNIQGLIPPNNEPRPDPHYLDAAAKYHVSTDREYVDYFVSVILQYQFYEALCKEASQFDPDSPVSTPLHKCDFYGSKEAGKLLKDGLKFGSLKHWKVVLKQMTGTEELSLQPLLHYFEPLRVFLLHQNMLEGNCVGWEPEDCTDHVDQLAKEYLDYYVAKKKKYIDLGQSAFQELLKWEAREFNHLVKPYISKGFLSRVSSPALKRQFLEIEASAKMNVFLLFLVEVK</sequence>
<comment type="cofactor">
    <cofactor evidence="13">
        <name>Zn(2+)</name>
        <dbReference type="ChEBI" id="CHEBI:29105"/>
    </cofactor>
    <text evidence="13">Binds 1 zinc ion per subunit.</text>
</comment>
<keyword evidence="4 6" id="KW-0325">Glycoprotein</keyword>
<evidence type="ECO:0000256" key="8">
    <source>
        <dbReference type="PIRSR" id="PIRSR601548-2"/>
    </source>
</evidence>
<dbReference type="SUPFAM" id="SSF64484">
    <property type="entry name" value="beta and beta-prime subunits of DNA dependent RNA-polymerase"/>
    <property type="match status" value="1"/>
</dbReference>
<dbReference type="GO" id="GO:0016020">
    <property type="term" value="C:membrane"/>
    <property type="evidence" value="ECO:0007669"/>
    <property type="project" value="InterPro"/>
</dbReference>
<evidence type="ECO:0000256" key="11">
    <source>
        <dbReference type="PIRSR" id="PIRSR601548-8"/>
    </source>
</evidence>
<evidence type="ECO:0000256" key="5">
    <source>
        <dbReference type="PIRSR" id="PIRSR601548-1"/>
    </source>
</evidence>
<comment type="similarity">
    <text evidence="1 12 13">Belongs to the peptidase M2 family.</text>
</comment>
<accession>A0A7R8WFX0</accession>
<feature type="domain" description="RNA polymerase Rpb1" evidence="14">
    <location>
        <begin position="66"/>
        <end position="211"/>
    </location>
</feature>
<evidence type="ECO:0000256" key="3">
    <source>
        <dbReference type="ARBA" id="ARBA00023157"/>
    </source>
</evidence>
<dbReference type="Gene3D" id="1.10.1370.30">
    <property type="match status" value="1"/>
</dbReference>
<comment type="caution">
    <text evidence="12">Lacks conserved residue(s) required for the propagation of feature annotation.</text>
</comment>
<dbReference type="PROSITE" id="PS52011">
    <property type="entry name" value="PEPTIDASE_M2"/>
    <property type="match status" value="1"/>
</dbReference>
<dbReference type="EC" id="3.4.-.-" evidence="13"/>
<feature type="disulfide bond" evidence="10">
    <location>
        <begin position="372"/>
        <end position="381"/>
    </location>
</feature>
<dbReference type="GO" id="GO:0006508">
    <property type="term" value="P:proteolysis"/>
    <property type="evidence" value="ECO:0007669"/>
    <property type="project" value="UniProtKB-KW"/>
</dbReference>